<feature type="domain" description="UBC core" evidence="1">
    <location>
        <begin position="33"/>
        <end position="74"/>
    </location>
</feature>
<proteinExistence type="predicted"/>
<dbReference type="Proteomes" id="UP000324800">
    <property type="component" value="Unassembled WGS sequence"/>
</dbReference>
<dbReference type="EMBL" id="SNRW01009647">
    <property type="protein sequence ID" value="KAA6377681.1"/>
    <property type="molecule type" value="Genomic_DNA"/>
</dbReference>
<dbReference type="Gene3D" id="3.10.110.10">
    <property type="entry name" value="Ubiquitin Conjugating Enzyme"/>
    <property type="match status" value="1"/>
</dbReference>
<dbReference type="SUPFAM" id="SSF54495">
    <property type="entry name" value="UBC-like"/>
    <property type="match status" value="1"/>
</dbReference>
<dbReference type="OrthoDB" id="9978460at2759"/>
<gene>
    <name evidence="2" type="ORF">EZS28_026794</name>
</gene>
<sequence length="74" mass="8341">MPVFHKLVRPETILTTNYLTLLGSYCAQMAASSAINRLQKDYGEIKSKPIPGVQVKVDDKNFLKDWQITFDGPV</sequence>
<dbReference type="AlphaFoldDB" id="A0A5J4V6B7"/>
<dbReference type="PROSITE" id="PS50127">
    <property type="entry name" value="UBC_2"/>
    <property type="match status" value="1"/>
</dbReference>
<reference evidence="2 3" key="1">
    <citation type="submission" date="2019-03" db="EMBL/GenBank/DDBJ databases">
        <title>Single cell metagenomics reveals metabolic interactions within the superorganism composed of flagellate Streblomastix strix and complex community of Bacteroidetes bacteria on its surface.</title>
        <authorList>
            <person name="Treitli S.C."/>
            <person name="Kolisko M."/>
            <person name="Husnik F."/>
            <person name="Keeling P."/>
            <person name="Hampl V."/>
        </authorList>
    </citation>
    <scope>NUCLEOTIDE SEQUENCE [LARGE SCALE GENOMIC DNA]</scope>
    <source>
        <strain evidence="2">ST1C</strain>
    </source>
</reference>
<evidence type="ECO:0000313" key="3">
    <source>
        <dbReference type="Proteomes" id="UP000324800"/>
    </source>
</evidence>
<protein>
    <recommendedName>
        <fullName evidence="1">UBC core domain-containing protein</fullName>
    </recommendedName>
</protein>
<accession>A0A5J4V6B7</accession>
<comment type="caution">
    <text evidence="2">The sequence shown here is derived from an EMBL/GenBank/DDBJ whole genome shotgun (WGS) entry which is preliminary data.</text>
</comment>
<evidence type="ECO:0000259" key="1">
    <source>
        <dbReference type="PROSITE" id="PS50127"/>
    </source>
</evidence>
<dbReference type="InterPro" id="IPR016135">
    <property type="entry name" value="UBQ-conjugating_enzyme/RWD"/>
</dbReference>
<organism evidence="2 3">
    <name type="scientific">Streblomastix strix</name>
    <dbReference type="NCBI Taxonomy" id="222440"/>
    <lineage>
        <taxon>Eukaryota</taxon>
        <taxon>Metamonada</taxon>
        <taxon>Preaxostyla</taxon>
        <taxon>Oxymonadida</taxon>
        <taxon>Streblomastigidae</taxon>
        <taxon>Streblomastix</taxon>
    </lineage>
</organism>
<dbReference type="InterPro" id="IPR000608">
    <property type="entry name" value="UBC"/>
</dbReference>
<evidence type="ECO:0000313" key="2">
    <source>
        <dbReference type="EMBL" id="KAA6377681.1"/>
    </source>
</evidence>
<name>A0A5J4V6B7_9EUKA</name>